<dbReference type="EMBL" id="JARJLG010000060">
    <property type="protein sequence ID" value="KAJ7756791.1"/>
    <property type="molecule type" value="Genomic_DNA"/>
</dbReference>
<dbReference type="AlphaFoldDB" id="A0AAD7J8H9"/>
<dbReference type="Gene3D" id="3.40.50.300">
    <property type="entry name" value="P-loop containing nucleotide triphosphate hydrolases"/>
    <property type="match status" value="1"/>
</dbReference>
<accession>A0AAD7J8H9</accession>
<evidence type="ECO:0000313" key="2">
    <source>
        <dbReference type="Proteomes" id="UP001215280"/>
    </source>
</evidence>
<feature type="non-terminal residue" evidence="1">
    <location>
        <position position="156"/>
    </location>
</feature>
<reference evidence="1" key="1">
    <citation type="submission" date="2023-03" db="EMBL/GenBank/DDBJ databases">
        <title>Massive genome expansion in bonnet fungi (Mycena s.s.) driven by repeated elements and novel gene families across ecological guilds.</title>
        <authorList>
            <consortium name="Lawrence Berkeley National Laboratory"/>
            <person name="Harder C.B."/>
            <person name="Miyauchi S."/>
            <person name="Viragh M."/>
            <person name="Kuo A."/>
            <person name="Thoen E."/>
            <person name="Andreopoulos B."/>
            <person name="Lu D."/>
            <person name="Skrede I."/>
            <person name="Drula E."/>
            <person name="Henrissat B."/>
            <person name="Morin E."/>
            <person name="Kohler A."/>
            <person name="Barry K."/>
            <person name="LaButti K."/>
            <person name="Morin E."/>
            <person name="Salamov A."/>
            <person name="Lipzen A."/>
            <person name="Mereny Z."/>
            <person name="Hegedus B."/>
            <person name="Baldrian P."/>
            <person name="Stursova M."/>
            <person name="Weitz H."/>
            <person name="Taylor A."/>
            <person name="Grigoriev I.V."/>
            <person name="Nagy L.G."/>
            <person name="Martin F."/>
            <person name="Kauserud H."/>
        </authorList>
    </citation>
    <scope>NUCLEOTIDE SEQUENCE</scope>
    <source>
        <strain evidence="1">CBHHK188m</strain>
    </source>
</reference>
<sequence length="156" mass="18089">DEVHLINEWGADFRVDFKFIGPFFRGRLPVSTSIVSLSATLAPGKDTRAVCESLGFFEGQFHMIRQTNERPNIQLSVQVLSHGLAGYEFPDLLPYLQSGRKLVIHFHSLDMLFRCYVYIWRLQPPSADKMRRTRMYHSLCSTEYNEETICLIDEDP</sequence>
<evidence type="ECO:0000313" key="1">
    <source>
        <dbReference type="EMBL" id="KAJ7756791.1"/>
    </source>
</evidence>
<protein>
    <submittedName>
        <fullName evidence="1">Uncharacterized protein</fullName>
    </submittedName>
</protein>
<name>A0AAD7J8H9_9AGAR</name>
<keyword evidence="2" id="KW-1185">Reference proteome</keyword>
<comment type="caution">
    <text evidence="1">The sequence shown here is derived from an EMBL/GenBank/DDBJ whole genome shotgun (WGS) entry which is preliminary data.</text>
</comment>
<proteinExistence type="predicted"/>
<feature type="non-terminal residue" evidence="1">
    <location>
        <position position="1"/>
    </location>
</feature>
<dbReference type="InterPro" id="IPR027417">
    <property type="entry name" value="P-loop_NTPase"/>
</dbReference>
<dbReference type="Proteomes" id="UP001215280">
    <property type="component" value="Unassembled WGS sequence"/>
</dbReference>
<organism evidence="1 2">
    <name type="scientific">Mycena maculata</name>
    <dbReference type="NCBI Taxonomy" id="230809"/>
    <lineage>
        <taxon>Eukaryota</taxon>
        <taxon>Fungi</taxon>
        <taxon>Dikarya</taxon>
        <taxon>Basidiomycota</taxon>
        <taxon>Agaricomycotina</taxon>
        <taxon>Agaricomycetes</taxon>
        <taxon>Agaricomycetidae</taxon>
        <taxon>Agaricales</taxon>
        <taxon>Marasmiineae</taxon>
        <taxon>Mycenaceae</taxon>
        <taxon>Mycena</taxon>
    </lineage>
</organism>
<gene>
    <name evidence="1" type="ORF">DFH07DRAFT_716831</name>
</gene>